<evidence type="ECO:0000313" key="1">
    <source>
        <dbReference type="EMBL" id="SDN31462.1"/>
    </source>
</evidence>
<name>A0A1H0ACV0_9FIRM</name>
<organism evidence="1 2">
    <name type="scientific">Megasphaera paucivorans</name>
    <dbReference type="NCBI Taxonomy" id="349095"/>
    <lineage>
        <taxon>Bacteria</taxon>
        <taxon>Bacillati</taxon>
        <taxon>Bacillota</taxon>
        <taxon>Negativicutes</taxon>
        <taxon>Veillonellales</taxon>
        <taxon>Veillonellaceae</taxon>
        <taxon>Megasphaera</taxon>
    </lineage>
</organism>
<protein>
    <submittedName>
        <fullName evidence="1">Uncharacterized protein</fullName>
    </submittedName>
</protein>
<sequence>MDKTMCDIYQQGMNAEAFADEVLKTYFKNEIPSFPIDPFKMMRDFGVVYQFMNLKKLEGIYLIPENNRVPLKRMLRDLQRPC</sequence>
<dbReference type="EMBL" id="FNHQ01000037">
    <property type="protein sequence ID" value="SDN31462.1"/>
    <property type="molecule type" value="Genomic_DNA"/>
</dbReference>
<keyword evidence="2" id="KW-1185">Reference proteome</keyword>
<dbReference type="STRING" id="349095.SAMN05660299_02506"/>
<accession>A0A1H0ACV0</accession>
<dbReference type="Proteomes" id="UP000199309">
    <property type="component" value="Unassembled WGS sequence"/>
</dbReference>
<dbReference type="RefSeq" id="WP_091652514.1">
    <property type="nucleotide sequence ID" value="NZ_FNHQ01000037.1"/>
</dbReference>
<evidence type="ECO:0000313" key="2">
    <source>
        <dbReference type="Proteomes" id="UP000199309"/>
    </source>
</evidence>
<dbReference type="AlphaFoldDB" id="A0A1H0ACV0"/>
<dbReference type="OrthoDB" id="9813719at2"/>
<gene>
    <name evidence="1" type="ORF">SAMN05660299_02506</name>
</gene>
<proteinExistence type="predicted"/>
<reference evidence="1 2" key="1">
    <citation type="submission" date="2016-10" db="EMBL/GenBank/DDBJ databases">
        <authorList>
            <person name="de Groot N.N."/>
        </authorList>
    </citation>
    <scope>NUCLEOTIDE SEQUENCE [LARGE SCALE GENOMIC DNA]</scope>
    <source>
        <strain evidence="1 2">DSM 16981</strain>
    </source>
</reference>